<dbReference type="NCBIfam" id="TIGR01487">
    <property type="entry name" value="Pglycolate_arch"/>
    <property type="match status" value="1"/>
</dbReference>
<dbReference type="Gene3D" id="3.40.50.1000">
    <property type="entry name" value="HAD superfamily/HAD-like"/>
    <property type="match status" value="1"/>
</dbReference>
<evidence type="ECO:0000256" key="5">
    <source>
        <dbReference type="HAMAP-Rule" id="MF_01419"/>
    </source>
</evidence>
<keyword evidence="2 5" id="KW-0378">Hydrolase</keyword>
<feature type="binding site" evidence="5">
    <location>
        <position position="159"/>
    </location>
    <ligand>
        <name>substrate</name>
    </ligand>
</feature>
<dbReference type="STRING" id="666510.ASAC_0545"/>
<sequence>MPLKAVGSDVDGTLTVRRGDLRVSVHAIRGIRLLESRGVKVILVSGNSLPVTAGLSVYLGSSGPVVAENGCVIMYRGQIYHVCSGRPPEGLLRKLQDLGLRPSWQNEFRYHDMAFFMPRGVDENSKAELLRAVSEIAEAHGLRVLWSGYAVHINPGNGKGEGLLRALELIGVSASEAAAIGDGENDLDMLSVVPISGCPGDAAPAVKVKVKFVARGRGGAGFLEFARWLLAKGERN</sequence>
<evidence type="ECO:0000256" key="2">
    <source>
        <dbReference type="ARBA" id="ARBA00022801"/>
    </source>
</evidence>
<dbReference type="Pfam" id="PF08282">
    <property type="entry name" value="Hydrolase_3"/>
    <property type="match status" value="2"/>
</dbReference>
<feature type="binding site" evidence="5">
    <location>
        <position position="182"/>
    </location>
    <ligand>
        <name>Mg(2+)</name>
        <dbReference type="ChEBI" id="CHEBI:18420"/>
    </ligand>
</feature>
<dbReference type="GeneID" id="9498777"/>
<accession>D9Q0W4</accession>
<comment type="cofactor">
    <cofactor evidence="5">
        <name>Mg(2+)</name>
        <dbReference type="ChEBI" id="CHEBI:18420"/>
    </cofactor>
</comment>
<dbReference type="PANTHER" id="PTHR10000:SF8">
    <property type="entry name" value="HAD SUPERFAMILY HYDROLASE-LIKE, TYPE 3"/>
    <property type="match status" value="1"/>
</dbReference>
<dbReference type="eggNOG" id="arCOG01213">
    <property type="taxonomic scope" value="Archaea"/>
</dbReference>
<dbReference type="InterPro" id="IPR023214">
    <property type="entry name" value="HAD_sf"/>
</dbReference>
<feature type="binding site" evidence="5">
    <location>
        <position position="11"/>
    </location>
    <ligand>
        <name>Mg(2+)</name>
        <dbReference type="ChEBI" id="CHEBI:18420"/>
    </ligand>
</feature>
<dbReference type="AlphaFoldDB" id="D9Q0W4"/>
<dbReference type="HAMAP" id="MF_01419">
    <property type="entry name" value="GPH_hydrolase_arch"/>
    <property type="match status" value="1"/>
</dbReference>
<keyword evidence="3 5" id="KW-0460">Magnesium</keyword>
<evidence type="ECO:0000256" key="1">
    <source>
        <dbReference type="ARBA" id="ARBA00022723"/>
    </source>
</evidence>
<dbReference type="FunCoup" id="D9Q0W4">
    <property type="interactions" value="23"/>
</dbReference>
<evidence type="ECO:0000256" key="3">
    <source>
        <dbReference type="ARBA" id="ARBA00022842"/>
    </source>
</evidence>
<dbReference type="HOGENOM" id="CLU_044146_2_0_2"/>
<organism evidence="7 8">
    <name type="scientific">Acidilobus saccharovorans (strain DSM 16705 / JCM 18335 / VKM B-2471 / 345-15)</name>
    <dbReference type="NCBI Taxonomy" id="666510"/>
    <lineage>
        <taxon>Archaea</taxon>
        <taxon>Thermoproteota</taxon>
        <taxon>Thermoprotei</taxon>
        <taxon>Acidilobales</taxon>
        <taxon>Acidilobaceae</taxon>
        <taxon>Acidilobus</taxon>
    </lineage>
</organism>
<keyword evidence="8" id="KW-1185">Reference proteome</keyword>
<dbReference type="GO" id="GO:0005829">
    <property type="term" value="C:cytosol"/>
    <property type="evidence" value="ECO:0007669"/>
    <property type="project" value="TreeGrafter"/>
</dbReference>
<feature type="active site" description="Nucleophile" evidence="5">
    <location>
        <position position="9"/>
    </location>
</feature>
<evidence type="ECO:0000256" key="6">
    <source>
        <dbReference type="NCBIfam" id="TIGR01487"/>
    </source>
</evidence>
<dbReference type="InterPro" id="IPR006379">
    <property type="entry name" value="HAD-SF_hydro_IIB"/>
</dbReference>
<comment type="catalytic activity">
    <reaction evidence="5">
        <text>2-phosphoglycolate + H2O = glycolate + phosphate</text>
        <dbReference type="Rhea" id="RHEA:14369"/>
        <dbReference type="ChEBI" id="CHEBI:15377"/>
        <dbReference type="ChEBI" id="CHEBI:29805"/>
        <dbReference type="ChEBI" id="CHEBI:43474"/>
        <dbReference type="ChEBI" id="CHEBI:58033"/>
        <dbReference type="EC" id="3.1.3.18"/>
    </reaction>
</comment>
<dbReference type="Proteomes" id="UP000000346">
    <property type="component" value="Chromosome"/>
</dbReference>
<keyword evidence="4 5" id="KW-0119">Carbohydrate metabolism</keyword>
<evidence type="ECO:0000313" key="8">
    <source>
        <dbReference type="Proteomes" id="UP000000346"/>
    </source>
</evidence>
<dbReference type="InterPro" id="IPR006382">
    <property type="entry name" value="PGPase"/>
</dbReference>
<comment type="function">
    <text evidence="5">Catalyzes the dephosphorylation of 2-phosphoglycolate.</text>
</comment>
<dbReference type="PROSITE" id="PS01229">
    <property type="entry name" value="COF_2"/>
    <property type="match status" value="1"/>
</dbReference>
<evidence type="ECO:0000256" key="4">
    <source>
        <dbReference type="ARBA" id="ARBA00023277"/>
    </source>
</evidence>
<dbReference type="GO" id="GO:0008967">
    <property type="term" value="F:phosphoglycolate phosphatase activity"/>
    <property type="evidence" value="ECO:0007669"/>
    <property type="project" value="UniProtKB-UniRule"/>
</dbReference>
<evidence type="ECO:0000313" key="7">
    <source>
        <dbReference type="EMBL" id="ADL18952.1"/>
    </source>
</evidence>
<dbReference type="PANTHER" id="PTHR10000">
    <property type="entry name" value="PHOSPHOSERINE PHOSPHATASE"/>
    <property type="match status" value="1"/>
</dbReference>
<feature type="binding site" evidence="5">
    <location>
        <position position="9"/>
    </location>
    <ligand>
        <name>Mg(2+)</name>
        <dbReference type="ChEBI" id="CHEBI:18420"/>
    </ligand>
</feature>
<gene>
    <name evidence="7" type="ordered locus">ASAC_0545</name>
</gene>
<dbReference type="InParanoid" id="D9Q0W4"/>
<protein>
    <recommendedName>
        <fullName evidence="5 6">Phosphoglycolate phosphatase</fullName>
        <shortName evidence="5">PGP</shortName>
        <shortName evidence="5">PGPase</shortName>
        <ecNumber evidence="5 6">3.1.3.18</ecNumber>
    </recommendedName>
</protein>
<dbReference type="Gene3D" id="3.90.1070.10">
    <property type="match status" value="1"/>
</dbReference>
<proteinExistence type="inferred from homology"/>
<dbReference type="GO" id="GO:0000287">
    <property type="term" value="F:magnesium ion binding"/>
    <property type="evidence" value="ECO:0007669"/>
    <property type="project" value="InterPro"/>
</dbReference>
<dbReference type="KEGG" id="asc:ASAC_0545"/>
<dbReference type="SUPFAM" id="SSF56784">
    <property type="entry name" value="HAD-like"/>
    <property type="match status" value="1"/>
</dbReference>
<dbReference type="EC" id="3.1.3.18" evidence="5 6"/>
<dbReference type="RefSeq" id="WP_013266464.1">
    <property type="nucleotide sequence ID" value="NC_014374.1"/>
</dbReference>
<name>D9Q0W4_ACIS3</name>
<dbReference type="NCBIfam" id="TIGR01484">
    <property type="entry name" value="HAD-SF-IIB"/>
    <property type="match status" value="1"/>
</dbReference>
<dbReference type="EMBL" id="CP001742">
    <property type="protein sequence ID" value="ADL18952.1"/>
    <property type="molecule type" value="Genomic_DNA"/>
</dbReference>
<dbReference type="InterPro" id="IPR036412">
    <property type="entry name" value="HAD-like_sf"/>
</dbReference>
<reference evidence="7 8" key="1">
    <citation type="journal article" date="2010" name="Appl. Environ. Microbiol.">
        <title>The genome sequence of the crenarchaeon Acidilobus saccharovorans supports a new order, Acidilobales, and suggests an important ecological role in terrestrial acidic hot springs.</title>
        <authorList>
            <person name="Mardanov A.V."/>
            <person name="Svetlitchnyi V.A."/>
            <person name="Beletsky A.V."/>
            <person name="Prokofeva M.I."/>
            <person name="Bonch-Osmolovskaya E.A."/>
            <person name="Ravin N.V."/>
            <person name="Skryabin K.G."/>
        </authorList>
    </citation>
    <scope>NUCLEOTIDE SEQUENCE [LARGE SCALE GENOMIC DNA]</scope>
    <source>
        <strain evidence="8">DSM 16705 / JCM 18335 / VKM B-2471 / 345-15</strain>
    </source>
</reference>
<keyword evidence="1 5" id="KW-0479">Metal-binding</keyword>
<feature type="binding site" evidence="5">
    <location>
        <position position="186"/>
    </location>
    <ligand>
        <name>Mg(2+)</name>
        <dbReference type="ChEBI" id="CHEBI:18420"/>
    </ligand>
</feature>
<comment type="similarity">
    <text evidence="5">Belongs to the archaeal SPP-like hydrolase family.</text>
</comment>